<dbReference type="Proteomes" id="UP000005239">
    <property type="component" value="Unassembled WGS sequence"/>
</dbReference>
<dbReference type="EnsemblMetazoa" id="PPA34928.1">
    <property type="protein sequence ID" value="PPA34928.1"/>
    <property type="gene ID" value="WBGene00273297"/>
</dbReference>
<evidence type="ECO:0000313" key="2">
    <source>
        <dbReference type="Proteomes" id="UP000005239"/>
    </source>
</evidence>
<accession>A0A2A6C713</accession>
<evidence type="ECO:0000313" key="1">
    <source>
        <dbReference type="EnsemblMetazoa" id="PPA34928.1"/>
    </source>
</evidence>
<reference evidence="2" key="1">
    <citation type="journal article" date="2008" name="Nat. Genet.">
        <title>The Pristionchus pacificus genome provides a unique perspective on nematode lifestyle and parasitism.</title>
        <authorList>
            <person name="Dieterich C."/>
            <person name="Clifton S.W."/>
            <person name="Schuster L.N."/>
            <person name="Chinwalla A."/>
            <person name="Delehaunty K."/>
            <person name="Dinkelacker I."/>
            <person name="Fulton L."/>
            <person name="Fulton R."/>
            <person name="Godfrey J."/>
            <person name="Minx P."/>
            <person name="Mitreva M."/>
            <person name="Roeseler W."/>
            <person name="Tian H."/>
            <person name="Witte H."/>
            <person name="Yang S.P."/>
            <person name="Wilson R.K."/>
            <person name="Sommer R.J."/>
        </authorList>
    </citation>
    <scope>NUCLEOTIDE SEQUENCE [LARGE SCALE GENOMIC DNA]</scope>
    <source>
        <strain evidence="2">PS312</strain>
    </source>
</reference>
<dbReference type="AlphaFoldDB" id="A0A2A6C713"/>
<reference evidence="1" key="2">
    <citation type="submission" date="2022-06" db="UniProtKB">
        <authorList>
            <consortium name="EnsemblMetazoa"/>
        </authorList>
    </citation>
    <scope>IDENTIFICATION</scope>
    <source>
        <strain evidence="1">PS312</strain>
    </source>
</reference>
<sequence length="128" mass="14620">MFLVALSFSLAAVHMTSRAIEKIIAAKTRYKEWKNHEMISLFFCFSISRLSFYSTTISIEESTQNGTYFVNNSTVWNRLYSDTIRFAYLAYTLACGMIGLAFLLVNTIKGVEFSTNDCRELTRCSSTK</sequence>
<proteinExistence type="predicted"/>
<gene>
    <name evidence="1" type="primary">WBGene00273297</name>
</gene>
<accession>A0A8R1UNQ0</accession>
<protein>
    <submittedName>
        <fullName evidence="1">Uncharacterized protein</fullName>
    </submittedName>
</protein>
<name>A0A2A6C713_PRIPA</name>
<organism evidence="1 2">
    <name type="scientific">Pristionchus pacificus</name>
    <name type="common">Parasitic nematode worm</name>
    <dbReference type="NCBI Taxonomy" id="54126"/>
    <lineage>
        <taxon>Eukaryota</taxon>
        <taxon>Metazoa</taxon>
        <taxon>Ecdysozoa</taxon>
        <taxon>Nematoda</taxon>
        <taxon>Chromadorea</taxon>
        <taxon>Rhabditida</taxon>
        <taxon>Rhabditina</taxon>
        <taxon>Diplogasteromorpha</taxon>
        <taxon>Diplogasteroidea</taxon>
        <taxon>Neodiplogasteridae</taxon>
        <taxon>Pristionchus</taxon>
    </lineage>
</organism>
<keyword evidence="2" id="KW-1185">Reference proteome</keyword>